<gene>
    <name evidence="1" type="primary">KRE5_1</name>
    <name evidence="1" type="ORF">DSO57_1003424</name>
</gene>
<name>A0ACC2UIN1_9FUNG</name>
<sequence length="1501" mass="168410">MQVRGRFAGLVLGAIGLLSPATNIVNGEATTSPPVTITLKAPWAAPPLILEILELIPRFNATGYFHALDKFTSSDFETKGKPFSTASGGLVYEKALDFIFQELVAPEARQLFELFLSLHNTAPAVQAYYHFYNETVVPEFSAQDPEFDATCRNWIQFREKQYCQLQSFKTAFTEQSKGSIPEESYKLLSFDHFYSKSRADLASVILYGDIESPDFQKYHRHLMSAANKKKLNYVVRYLPPAQTDGRELYLSGYGVHMDLKNTEYRAVDDRSFGEGSEDDVPTFDSEYAHFNNSQVNKLILNPPSIVSLTDEDLNGIGFKAARTILGASNPLQTWAYLTQNFPKHAHLVAKKKIKKDGCTGVSFGQDFFRRSNAPDLLLVNGVPVSLPEVDVFRFIDLLRIEQSTIQSFKSLGINSSDAIAFLKKGASSESADDDTFANTFDVRDKSEGGRVALWLNDLELDEMYEQWASGLDELTGGMYGGYLPEVRLNYASVLFVFDMSAPENLETIVTDILPLIESKVPIRFGLVALASGSDEDQSSAVSAILSHLQFIGGRKGLVSSLKAIYKDASQDGQSVLDIARSLLENLLEKEEEPTNLDGLLSSKRAQEQLGYTRQYMKRLNLDIKSPLFFVNGKRLSFEGGYQRPLLTALNAQLAFLKQKIYSAEINDDINIYDFLLSQPGVYKSFNPLVFGPEGDGQGFQYTSYLGSSPELVLMLDELVYFVNDDIVDEPEQPLASILLFADLNSPEGIELITRAVRFLKGDVRARVAFVHNLQSSNRKGYSSGVYRHAQDGETNHTPVSNLKAGAETEDGETEYWLTAHQALSDSGLSLSSPFILINGKIIPLQKQSDFELVDLETLCSFEFNKRLGRLRPIIAAFQAYADLESGRERANMFMRVSGMLGSNLDAHAKIARFESSPGARKILPEFEADACRHTTGTPDGAWAHIVYILNPLAKEGQRWAPILEQLSRMDGIYLEGYLSPSNDVDDAKRLTKQFYRYVLVPRLTFEAETTAPHAIRFTQLPTDALLTTGLDTISAWLVTPTRSVHDLDNIELGKVAQGVEAEFELKNLLVEGHARDTTTQSSPRGLEFILGTAKNPAFVDTVVMANLGYFQLKANPGVFHMGLREGRSAQLYDIRTIGLQGFTTSLKTDTHRELVLNGFGGAILFPRVSKKPGMEQHSLLGEDARASKGIWSSISKTLFGSKPQPKNHTINVFTVASGHLYERFLSVMILSVIKNTSSPVKFWFIENFLSPSFKTFIPKMAAQYGFDFELVTYQWPHWLNHQTEKQRIIWGYKILFLDVLFPLDVDKVIFVDADQVVRADLKELVDMDLDGAPYGYVPFCKSRESMKGYRFWEQGYWADHLDGKPYHISALYVVDLKQFRALAAGDQLRGHYQMLSYDPNSLANLDQDLPNHLQPKMPIFSLPVEWLWCETWCDDDSLKKAKTIDLCNNPETKEPKLDRARRILPEWQIYDSEIAPLRDVAFQVSPSPKKSDSTEEEPDEL</sequence>
<keyword evidence="2" id="KW-1185">Reference proteome</keyword>
<evidence type="ECO:0000313" key="1">
    <source>
        <dbReference type="EMBL" id="KAJ9086491.1"/>
    </source>
</evidence>
<comment type="caution">
    <text evidence="1">The sequence shown here is derived from an EMBL/GenBank/DDBJ whole genome shotgun (WGS) entry which is preliminary data.</text>
</comment>
<dbReference type="Proteomes" id="UP001165960">
    <property type="component" value="Unassembled WGS sequence"/>
</dbReference>
<reference evidence="1" key="1">
    <citation type="submission" date="2022-04" db="EMBL/GenBank/DDBJ databases">
        <title>Genome of the entomopathogenic fungus Entomophthora muscae.</title>
        <authorList>
            <person name="Elya C."/>
            <person name="Lovett B.R."/>
            <person name="Lee E."/>
            <person name="Macias A.M."/>
            <person name="Hajek A.E."/>
            <person name="De Bivort B.L."/>
            <person name="Kasson M.T."/>
            <person name="De Fine Licht H.H."/>
            <person name="Stajich J.E."/>
        </authorList>
    </citation>
    <scope>NUCLEOTIDE SEQUENCE</scope>
    <source>
        <strain evidence="1">Berkeley</strain>
    </source>
</reference>
<evidence type="ECO:0000313" key="2">
    <source>
        <dbReference type="Proteomes" id="UP001165960"/>
    </source>
</evidence>
<protein>
    <submittedName>
        <fullName evidence="1">Killer toxin resistant protein</fullName>
    </submittedName>
</protein>
<organism evidence="1 2">
    <name type="scientific">Entomophthora muscae</name>
    <dbReference type="NCBI Taxonomy" id="34485"/>
    <lineage>
        <taxon>Eukaryota</taxon>
        <taxon>Fungi</taxon>
        <taxon>Fungi incertae sedis</taxon>
        <taxon>Zoopagomycota</taxon>
        <taxon>Entomophthoromycotina</taxon>
        <taxon>Entomophthoromycetes</taxon>
        <taxon>Entomophthorales</taxon>
        <taxon>Entomophthoraceae</taxon>
        <taxon>Entomophthora</taxon>
    </lineage>
</organism>
<dbReference type="EMBL" id="QTSX02000718">
    <property type="protein sequence ID" value="KAJ9086491.1"/>
    <property type="molecule type" value="Genomic_DNA"/>
</dbReference>
<accession>A0ACC2UIN1</accession>
<proteinExistence type="predicted"/>